<evidence type="ECO:0000256" key="1">
    <source>
        <dbReference type="SAM" id="MobiDB-lite"/>
    </source>
</evidence>
<keyword evidence="4" id="KW-1185">Reference proteome</keyword>
<dbReference type="Proteomes" id="UP000757232">
    <property type="component" value="Unassembled WGS sequence"/>
</dbReference>
<dbReference type="EMBL" id="LNZH02000180">
    <property type="protein sequence ID" value="OCB88353.1"/>
    <property type="molecule type" value="Genomic_DNA"/>
</dbReference>
<feature type="compositionally biased region" description="Acidic residues" evidence="1">
    <location>
        <begin position="719"/>
        <end position="733"/>
    </location>
</feature>
<dbReference type="AlphaFoldDB" id="A0A9Q5N945"/>
<sequence>MAKYADSKTKAKRKKSKIYESNLRKATDAYHAEQKKPPGQRSGLRHFALTFGVGLGTLHSRIAGKRSIGEFNATKARLLEAEERYLTELIQMSSDHGLPFTQGEIRTAVNRLLEARLGSNYKPVGVNYVARFIERYHSKIKIYRSTHLDIHTHLDIQRATSLNPTAVSKWFDIVEDEIVKKRISPDCIYGMDESGFPPSDNSKCYVVGTRGKKNQYMQGGANRENVTAIVTICADGSYTKPLVIFKGQNIYSKWLQNNVINANCTSSPNGWTDSQIALMWFKDHFEPETREKAKGRLRVLLLDNHKSHYSLELLEEAVKHNITILGYPPHCTHALQGLDVICFAKMKHNWRHLIREFESTSLHSVGKQNFLELFGAAFLLSFSKETVLSAFKVTGIHPFSRNVISPDQMKPSKASSTSTSFPLPLNTPVRRIMAAFRHQPPTRFDVDIATHLPAPNFIPSQPSGNTTGQPNQYLLPSVPVLDPTLDPSDFSPTKRVRSVYASLATSKSASFLVNDRKLTSSDTLPAPVLERPPTNTVPDWKTAQECLERLSRQKLEDNITKLTETLRRAQIHSKVCESIAEGAQAQLVLASMHNAKLQVALHKKEAAKTGDNFRLGDGMPRIWTSEESREEIKAKQEAKEREEAETLVRKENTRKKKTLSEAVEKEWKQLKAYHKEEVAKWEAKCSQWEREGFPKKFWEPKPTRPTKKQLQEQLLKAEEDAEITEEVASDVDQ</sequence>
<evidence type="ECO:0000313" key="3">
    <source>
        <dbReference type="EMBL" id="OCB88353.1"/>
    </source>
</evidence>
<dbReference type="GO" id="GO:0003677">
    <property type="term" value="F:DNA binding"/>
    <property type="evidence" value="ECO:0007669"/>
    <property type="project" value="TreeGrafter"/>
</dbReference>
<dbReference type="InterPro" id="IPR036397">
    <property type="entry name" value="RNaseH_sf"/>
</dbReference>
<dbReference type="OrthoDB" id="2917041at2759"/>
<feature type="region of interest" description="Disordered" evidence="1">
    <location>
        <begin position="695"/>
        <end position="733"/>
    </location>
</feature>
<gene>
    <name evidence="3" type="ORF">A7U60_g4555</name>
</gene>
<dbReference type="PANTHER" id="PTHR19303:SF74">
    <property type="entry name" value="POGO TRANSPOSABLE ELEMENT WITH KRAB DOMAIN"/>
    <property type="match status" value="1"/>
</dbReference>
<protein>
    <recommendedName>
        <fullName evidence="2">DDE-1 domain-containing protein</fullName>
    </recommendedName>
</protein>
<evidence type="ECO:0000313" key="4">
    <source>
        <dbReference type="Proteomes" id="UP000757232"/>
    </source>
</evidence>
<name>A0A9Q5N945_SANBA</name>
<dbReference type="Pfam" id="PF03184">
    <property type="entry name" value="DDE_1"/>
    <property type="match status" value="1"/>
</dbReference>
<dbReference type="GO" id="GO:0005634">
    <property type="term" value="C:nucleus"/>
    <property type="evidence" value="ECO:0007669"/>
    <property type="project" value="TreeGrafter"/>
</dbReference>
<dbReference type="InterPro" id="IPR004875">
    <property type="entry name" value="DDE_SF_endonuclease_dom"/>
</dbReference>
<comment type="caution">
    <text evidence="3">The sequence shown here is derived from an EMBL/GenBank/DDBJ whole genome shotgun (WGS) entry which is preliminary data.</text>
</comment>
<dbReference type="InterPro" id="IPR050863">
    <property type="entry name" value="CenT-Element_Derived"/>
</dbReference>
<dbReference type="PANTHER" id="PTHR19303">
    <property type="entry name" value="TRANSPOSON"/>
    <property type="match status" value="1"/>
</dbReference>
<accession>A0A9Q5N945</accession>
<feature type="domain" description="DDE-1" evidence="2">
    <location>
        <begin position="226"/>
        <end position="388"/>
    </location>
</feature>
<dbReference type="Gene3D" id="3.30.420.10">
    <property type="entry name" value="Ribonuclease H-like superfamily/Ribonuclease H"/>
    <property type="match status" value="1"/>
</dbReference>
<reference evidence="3" key="1">
    <citation type="submission" date="2016-06" db="EMBL/GenBank/DDBJ databases">
        <title>Draft Genome sequence of the fungus Inonotus baumii.</title>
        <authorList>
            <person name="Zhu H."/>
            <person name="Lin W."/>
        </authorList>
    </citation>
    <scope>NUCLEOTIDE SEQUENCE</scope>
    <source>
        <strain evidence="3">821</strain>
    </source>
</reference>
<organism evidence="3 4">
    <name type="scientific">Sanghuangporus baumii</name>
    <name type="common">Phellinus baumii</name>
    <dbReference type="NCBI Taxonomy" id="108892"/>
    <lineage>
        <taxon>Eukaryota</taxon>
        <taxon>Fungi</taxon>
        <taxon>Dikarya</taxon>
        <taxon>Basidiomycota</taxon>
        <taxon>Agaricomycotina</taxon>
        <taxon>Agaricomycetes</taxon>
        <taxon>Hymenochaetales</taxon>
        <taxon>Hymenochaetaceae</taxon>
        <taxon>Sanghuangporus</taxon>
    </lineage>
</organism>
<proteinExistence type="predicted"/>
<evidence type="ECO:0000259" key="2">
    <source>
        <dbReference type="Pfam" id="PF03184"/>
    </source>
</evidence>